<accession>A0A087UST2</accession>
<evidence type="ECO:0000313" key="1">
    <source>
        <dbReference type="EMBL" id="KFM80421.1"/>
    </source>
</evidence>
<keyword evidence="2" id="KW-1185">Reference proteome</keyword>
<gene>
    <name evidence="1" type="ORF">X975_02064</name>
</gene>
<reference evidence="1 2" key="1">
    <citation type="submission" date="2013-11" db="EMBL/GenBank/DDBJ databases">
        <title>Genome sequencing of Stegodyphus mimosarum.</title>
        <authorList>
            <person name="Bechsgaard J."/>
        </authorList>
    </citation>
    <scope>NUCLEOTIDE SEQUENCE [LARGE SCALE GENOMIC DNA]</scope>
</reference>
<dbReference type="AlphaFoldDB" id="A0A087UST2"/>
<evidence type="ECO:0000313" key="2">
    <source>
        <dbReference type="Proteomes" id="UP000054359"/>
    </source>
</evidence>
<organism evidence="1 2">
    <name type="scientific">Stegodyphus mimosarum</name>
    <name type="common">African social velvet spider</name>
    <dbReference type="NCBI Taxonomy" id="407821"/>
    <lineage>
        <taxon>Eukaryota</taxon>
        <taxon>Metazoa</taxon>
        <taxon>Ecdysozoa</taxon>
        <taxon>Arthropoda</taxon>
        <taxon>Chelicerata</taxon>
        <taxon>Arachnida</taxon>
        <taxon>Araneae</taxon>
        <taxon>Araneomorphae</taxon>
        <taxon>Entelegynae</taxon>
        <taxon>Eresoidea</taxon>
        <taxon>Eresidae</taxon>
        <taxon>Stegodyphus</taxon>
    </lineage>
</organism>
<dbReference type="OrthoDB" id="10266568at2759"/>
<dbReference type="EMBL" id="KK121409">
    <property type="protein sequence ID" value="KFM80421.1"/>
    <property type="molecule type" value="Genomic_DNA"/>
</dbReference>
<dbReference type="STRING" id="407821.A0A087UST2"/>
<proteinExistence type="predicted"/>
<sequence>MQQAFERANFELADAFSEACDYSRKEAVDYLKFWDTIELTSSKTKVDAMMRQLLQQFGDLDTRPSVPENMDCAFDTLDGAIKSDDGTSDGDLQMLLQQFGDLDMPSSVVENAEGSSVTTSNPLAHLKSLILQVAKEKGLDVADELADVEPVSSGDVASAAAKSDR</sequence>
<name>A0A087UST2_STEMI</name>
<protein>
    <submittedName>
        <fullName evidence="1">Charged multivesicular body protein 1a</fullName>
    </submittedName>
</protein>
<dbReference type="Proteomes" id="UP000054359">
    <property type="component" value="Unassembled WGS sequence"/>
</dbReference>
<feature type="non-terminal residue" evidence="1">
    <location>
        <position position="165"/>
    </location>
</feature>